<accession>A0A381NJW3</accession>
<organism evidence="1">
    <name type="scientific">marine metagenome</name>
    <dbReference type="NCBI Taxonomy" id="408172"/>
    <lineage>
        <taxon>unclassified sequences</taxon>
        <taxon>metagenomes</taxon>
        <taxon>ecological metagenomes</taxon>
    </lineage>
</organism>
<evidence type="ECO:0000313" key="1">
    <source>
        <dbReference type="EMBL" id="SUZ53813.1"/>
    </source>
</evidence>
<dbReference type="EMBL" id="UINC01000351">
    <property type="protein sequence ID" value="SUZ53813.1"/>
    <property type="molecule type" value="Genomic_DNA"/>
</dbReference>
<name>A0A381NJW3_9ZZZZ</name>
<protein>
    <submittedName>
        <fullName evidence="1">Uncharacterized protein</fullName>
    </submittedName>
</protein>
<dbReference type="AlphaFoldDB" id="A0A381NJW3"/>
<reference evidence="1" key="1">
    <citation type="submission" date="2018-05" db="EMBL/GenBank/DDBJ databases">
        <authorList>
            <person name="Lanie J.A."/>
            <person name="Ng W.-L."/>
            <person name="Kazmierczak K.M."/>
            <person name="Andrzejewski T.M."/>
            <person name="Davidsen T.M."/>
            <person name="Wayne K.J."/>
            <person name="Tettelin H."/>
            <person name="Glass J.I."/>
            <person name="Rusch D."/>
            <person name="Podicherti R."/>
            <person name="Tsui H.-C.T."/>
            <person name="Winkler M.E."/>
        </authorList>
    </citation>
    <scope>NUCLEOTIDE SEQUENCE</scope>
</reference>
<proteinExistence type="predicted"/>
<sequence length="36" mass="4212">MEQSLDNLNEMLFNGILIVLPFVDRRTSSADQHLFF</sequence>
<gene>
    <name evidence="1" type="ORF">METZ01_LOCUS6667</name>
</gene>